<dbReference type="NCBIfam" id="TIGR03361">
    <property type="entry name" value="VI_Rhs_Vgr"/>
    <property type="match status" value="1"/>
</dbReference>
<dbReference type="Gene3D" id="2.40.50.230">
    <property type="entry name" value="Gp5 N-terminal domain"/>
    <property type="match status" value="1"/>
</dbReference>
<dbReference type="InterPro" id="IPR050708">
    <property type="entry name" value="T6SS_VgrG/RHS"/>
</dbReference>
<evidence type="ECO:0000256" key="1">
    <source>
        <dbReference type="ARBA" id="ARBA00005558"/>
    </source>
</evidence>
<dbReference type="RefSeq" id="WP_254594881.1">
    <property type="nucleotide sequence ID" value="NZ_CADIJM010000001.1"/>
</dbReference>
<sequence>MASAKGLSLREHVIPTQSDLRFTFTIGDESFEVVEFTLQEGLSETFLLEVDLASANSAIDFGAVLDGAALLTIWHGDTPVRYVHGAVSAFAQRDTGFRRSRYSVIVEPRLARLKLSSDWRIFQSQSVPQIAEAVLKAHGLNQDYEQRSTTEHQAREYCVQAGDTDYHFVERIMREEGFFYSFRHAAEGHKLIHSDRLFIHGRVGDEPVQYNPTPGGDQPRPALRRFSYTENVRTARQTQRDYTFHHPRYTHQHSRDGRDLDHQGRRYERYDYPARAKFDEAGKPFAENRLRGHRRDSRVAFVEGDDPRLQPGISFTLADHPREDLNRGWRPVRIVHRGIQHTSQAEESAQAQMGTHYSHEAELVPDDAEWRAEPLPRPRIDGPQNAMVVGPPNEEIYTDEYGRVKVQFPWDRLGKEDERSSCWIRVSQDIAGATWGHMAIPRIGQEVIVSYFDGDPDQPVITGRAYNRLQLPPYELPRHKTRMTIKSKTHKGEGYNELRFEDEKDQEEIYVHAQKDQNIHVNNDESTFVGHHRSEQVENDETIIIGHDRMETVGNDEQVNIGQDRRHDIGRDDCLTVGRNHIVHTAKDRTEEVGNNRRDQTAANHWVSIGGHQEHTVEGYSELQAGQAIRQRTKVFESQAAESLTIKGPGGTIRIDASGITLDGVAILIEGPMNQKPGGGTNSISVNGTPEPGEPVCVGCLLKAIAEGRSVVRFGG</sequence>
<dbReference type="GO" id="GO:0016874">
    <property type="term" value="F:ligase activity"/>
    <property type="evidence" value="ECO:0007669"/>
    <property type="project" value="UniProtKB-KW"/>
</dbReference>
<dbReference type="AlphaFoldDB" id="A0A6S6ZHA6"/>
<reference evidence="4 5" key="1">
    <citation type="submission" date="2020-04" db="EMBL/GenBank/DDBJ databases">
        <authorList>
            <person name="De Canck E."/>
        </authorList>
    </citation>
    <scope>NUCLEOTIDE SEQUENCE [LARGE SCALE GENOMIC DNA]</scope>
    <source>
        <strain evidence="4 5">LMG 26690</strain>
    </source>
</reference>
<dbReference type="Pfam" id="PF04717">
    <property type="entry name" value="Phage_base_V"/>
    <property type="match status" value="1"/>
</dbReference>
<dbReference type="NCBIfam" id="TIGR01646">
    <property type="entry name" value="vgr_GE"/>
    <property type="match status" value="1"/>
</dbReference>
<dbReference type="Pfam" id="PF22178">
    <property type="entry name" value="Gp5_trimer_C"/>
    <property type="match status" value="1"/>
</dbReference>
<evidence type="ECO:0000313" key="5">
    <source>
        <dbReference type="Proteomes" id="UP000494214"/>
    </source>
</evidence>
<evidence type="ECO:0000259" key="2">
    <source>
        <dbReference type="Pfam" id="PF04717"/>
    </source>
</evidence>
<name>A0A6S6ZHA6_9BURK</name>
<dbReference type="InterPro" id="IPR017847">
    <property type="entry name" value="T6SS_RhsGE_Vgr_subset"/>
</dbReference>
<dbReference type="Gene3D" id="4.10.220.110">
    <property type="match status" value="1"/>
</dbReference>
<feature type="domain" description="Gp5/Type VI secretion system Vgr C-terminal trimerisation" evidence="3">
    <location>
        <begin position="483"/>
        <end position="583"/>
    </location>
</feature>
<dbReference type="Pfam" id="PF05954">
    <property type="entry name" value="Phage_GPD"/>
    <property type="match status" value="1"/>
</dbReference>
<organism evidence="4 5">
    <name type="scientific">Achromobacter animicus</name>
    <dbReference type="NCBI Taxonomy" id="1389935"/>
    <lineage>
        <taxon>Bacteria</taxon>
        <taxon>Pseudomonadati</taxon>
        <taxon>Pseudomonadota</taxon>
        <taxon>Betaproteobacteria</taxon>
        <taxon>Burkholderiales</taxon>
        <taxon>Alcaligenaceae</taxon>
        <taxon>Achromobacter</taxon>
    </lineage>
</organism>
<dbReference type="SUPFAM" id="SSF69279">
    <property type="entry name" value="Phage tail proteins"/>
    <property type="match status" value="2"/>
</dbReference>
<keyword evidence="5" id="KW-1185">Reference proteome</keyword>
<dbReference type="SUPFAM" id="SSF69349">
    <property type="entry name" value="Phage fibre proteins"/>
    <property type="match status" value="1"/>
</dbReference>
<protein>
    <submittedName>
        <fullName evidence="4">Actin cross-linking toxin VgrG1</fullName>
        <ecNumber evidence="4">6.3.2.-</ecNumber>
    </submittedName>
</protein>
<feature type="domain" description="Gp5/Type VI secretion system Vgr protein OB-fold" evidence="2">
    <location>
        <begin position="399"/>
        <end position="466"/>
    </location>
</feature>
<dbReference type="SUPFAM" id="SSF69255">
    <property type="entry name" value="gp5 N-terminal domain-like"/>
    <property type="match status" value="1"/>
</dbReference>
<dbReference type="PANTHER" id="PTHR32305:SF11">
    <property type="entry name" value="TYPE VI SECRETION SYSTEM SPIKE PROTEIN VGRG3"/>
    <property type="match status" value="1"/>
</dbReference>
<accession>A0A6S6ZHA6</accession>
<dbReference type="Proteomes" id="UP000494214">
    <property type="component" value="Unassembled WGS sequence"/>
</dbReference>
<dbReference type="InterPro" id="IPR054030">
    <property type="entry name" value="Gp5_Vgr_C"/>
</dbReference>
<proteinExistence type="inferred from homology"/>
<gene>
    <name evidence="4" type="primary">vgrG1_1</name>
    <name evidence="4" type="ORF">LMG26690_00926</name>
</gene>
<keyword evidence="4" id="KW-0436">Ligase</keyword>
<dbReference type="Gene3D" id="2.30.110.50">
    <property type="match status" value="1"/>
</dbReference>
<dbReference type="InterPro" id="IPR006533">
    <property type="entry name" value="T6SS_Vgr_RhsGE"/>
</dbReference>
<comment type="similarity">
    <text evidence="1">Belongs to the VgrG protein family.</text>
</comment>
<dbReference type="EC" id="6.3.2.-" evidence="4"/>
<dbReference type="InterPro" id="IPR037026">
    <property type="entry name" value="Vgr_OB-fold_dom_sf"/>
</dbReference>
<dbReference type="Gene3D" id="3.55.50.10">
    <property type="entry name" value="Baseplate protein-like domains"/>
    <property type="match status" value="1"/>
</dbReference>
<dbReference type="PANTHER" id="PTHR32305">
    <property type="match status" value="1"/>
</dbReference>
<dbReference type="EMBL" id="CADIJM010000001">
    <property type="protein sequence ID" value="CAB3667819.1"/>
    <property type="molecule type" value="Genomic_DNA"/>
</dbReference>
<evidence type="ECO:0000313" key="4">
    <source>
        <dbReference type="EMBL" id="CAB3667819.1"/>
    </source>
</evidence>
<dbReference type="InterPro" id="IPR006531">
    <property type="entry name" value="Gp5/Vgr_OB"/>
</dbReference>
<evidence type="ECO:0000259" key="3">
    <source>
        <dbReference type="Pfam" id="PF22178"/>
    </source>
</evidence>